<gene>
    <name evidence="3" type="ORF">BLIN101_02925</name>
</gene>
<feature type="transmembrane region" description="Helical" evidence="2">
    <location>
        <begin position="152"/>
        <end position="171"/>
    </location>
</feature>
<keyword evidence="3" id="KW-0808">Transferase</keyword>
<dbReference type="Proteomes" id="UP000234498">
    <property type="component" value="Unassembled WGS sequence"/>
</dbReference>
<dbReference type="OrthoDB" id="4987530at2"/>
<dbReference type="RefSeq" id="WP_101596353.1">
    <property type="nucleotide sequence ID" value="NZ_FXZA01000024.1"/>
</dbReference>
<feature type="region of interest" description="Disordered" evidence="1">
    <location>
        <begin position="432"/>
        <end position="528"/>
    </location>
</feature>
<dbReference type="EMBL" id="FXZA01000024">
    <property type="protein sequence ID" value="SMX93950.1"/>
    <property type="molecule type" value="Genomic_DNA"/>
</dbReference>
<evidence type="ECO:0000256" key="1">
    <source>
        <dbReference type="SAM" id="MobiDB-lite"/>
    </source>
</evidence>
<keyword evidence="2" id="KW-0472">Membrane</keyword>
<organism evidence="3 4">
    <name type="scientific">Brevibacterium linens</name>
    <dbReference type="NCBI Taxonomy" id="1703"/>
    <lineage>
        <taxon>Bacteria</taxon>
        <taxon>Bacillati</taxon>
        <taxon>Actinomycetota</taxon>
        <taxon>Actinomycetes</taxon>
        <taxon>Micrococcales</taxon>
        <taxon>Brevibacteriaceae</taxon>
        <taxon>Brevibacterium</taxon>
    </lineage>
</organism>
<feature type="transmembrane region" description="Helical" evidence="2">
    <location>
        <begin position="62"/>
        <end position="93"/>
    </location>
</feature>
<evidence type="ECO:0000313" key="3">
    <source>
        <dbReference type="EMBL" id="SMX93950.1"/>
    </source>
</evidence>
<evidence type="ECO:0000256" key="2">
    <source>
        <dbReference type="SAM" id="Phobius"/>
    </source>
</evidence>
<feature type="compositionally biased region" description="Basic residues" evidence="1">
    <location>
        <begin position="517"/>
        <end position="528"/>
    </location>
</feature>
<dbReference type="AlphaFoldDB" id="A0A2H1K2J4"/>
<protein>
    <submittedName>
        <fullName evidence="3">Signal transduction histidine kinase</fullName>
    </submittedName>
</protein>
<name>A0A2H1K2J4_BRELN</name>
<keyword evidence="3" id="KW-0418">Kinase</keyword>
<proteinExistence type="predicted"/>
<sequence length="528" mass="55581">MTSEIDGATGTSGSVPARLWHFLRGPRFIDLPIRLLALIMGLTILVPGSFEITEPRYAGLLVLAYGLIVLAAFLPLSIVIATTGLGIGFSMLYPDLENMFPEALILATAVLISRRRWIGFALGTLGLAVYLGASTRLGSYDAGFEGLTDLGYGWLTYSILGLCASFVEARIRSEIDRRERAAVDHQKSLDAMRARFTSDMHDTISHSLTTESAIIGTLAKESDSETADRLVAELALVNAEATKRLRQLVTSLSRWETESCTGDCGTSRIRFRAEAEQLATAIEDGCAAGRVPLTTELSPLPTHATGTLSHHFRAVMLELATNVIRHSVPGTPATLVVEMRDGSGSRAELLCRSTNASPTALTRAPRSLSRRATAMGGVCRVDEDERRRAVVEVALPIRFITHSASASSKSDTARSSSNADTIDVVDDDFDTSAVSSSAENPGATSAEAPGADHSADSASGAGGVGALEATGAEAPDRLTGTDTAGSGISGEATYRLSNGSHSHGSHSHGSHSSGNARRTKGGRGKVDA</sequence>
<keyword evidence="2" id="KW-0812">Transmembrane</keyword>
<dbReference type="Gene3D" id="6.10.250.2870">
    <property type="match status" value="1"/>
</dbReference>
<keyword evidence="2" id="KW-1133">Transmembrane helix</keyword>
<dbReference type="GO" id="GO:0016301">
    <property type="term" value="F:kinase activity"/>
    <property type="evidence" value="ECO:0007669"/>
    <property type="project" value="UniProtKB-KW"/>
</dbReference>
<feature type="transmembrane region" description="Helical" evidence="2">
    <location>
        <begin position="31"/>
        <end position="50"/>
    </location>
</feature>
<accession>A0A2H1K2J4</accession>
<evidence type="ECO:0000313" key="4">
    <source>
        <dbReference type="Proteomes" id="UP000234498"/>
    </source>
</evidence>
<reference evidence="4" key="1">
    <citation type="submission" date="2017-03" db="EMBL/GenBank/DDBJ databases">
        <authorList>
            <person name="Monnet C."/>
        </authorList>
    </citation>
    <scope>NUCLEOTIDE SEQUENCE [LARGE SCALE GENOMIC DNA]</scope>
    <source>
        <strain evidence="4">Mu101</strain>
    </source>
</reference>
<feature type="transmembrane region" description="Helical" evidence="2">
    <location>
        <begin position="114"/>
        <end position="132"/>
    </location>
</feature>